<dbReference type="RefSeq" id="WP_106758729.1">
    <property type="nucleotide sequence ID" value="NZ_PXWF02000255.1"/>
</dbReference>
<sequence>MTTVARAIQAERLVILLKGIGEGDCGAFRELYAMTVARLLPSALRIVKNHTVADDVLQESFISIWKNAHTFNSAIASPITWMTTIVRNKALDQLRANQFRNQCISLQDCDGAMMDLRDTGATPCESLEGVQVRRLMDVGLGTLGSLQRTAIEMAYFQDLTHAEVADEMALPLGTIKTWIRRGCAQMRQQIRRAEGRNEQVSISIARKKSDPIKFLLCQTS</sequence>
<dbReference type="Gene3D" id="1.10.1740.10">
    <property type="match status" value="1"/>
</dbReference>
<evidence type="ECO:0000313" key="7">
    <source>
        <dbReference type="EMBL" id="PWF45414.1"/>
    </source>
</evidence>
<dbReference type="NCBIfam" id="TIGR02937">
    <property type="entry name" value="sigma70-ECF"/>
    <property type="match status" value="1"/>
</dbReference>
<keyword evidence="3" id="KW-0731">Sigma factor</keyword>
<reference evidence="7 8" key="1">
    <citation type="submission" date="2018-04" db="EMBL/GenBank/DDBJ databases">
        <title>Massilia violaceinigra sp. nov., a novel purple-pigmented bacterium isolated from Tianshan glacier, Xinjiang, China.</title>
        <authorList>
            <person name="Wang H."/>
        </authorList>
    </citation>
    <scope>NUCLEOTIDE SEQUENCE [LARGE SCALE GENOMIC DNA]</scope>
    <source>
        <strain evidence="7 8">B448-2</strain>
    </source>
</reference>
<feature type="domain" description="RNA polymerase sigma-70 region 2" evidence="5">
    <location>
        <begin position="38"/>
        <end position="98"/>
    </location>
</feature>
<dbReference type="InterPro" id="IPR036388">
    <property type="entry name" value="WH-like_DNA-bd_sf"/>
</dbReference>
<comment type="similarity">
    <text evidence="1">Belongs to the sigma-70 factor family. ECF subfamily.</text>
</comment>
<keyword evidence="8" id="KW-1185">Reference proteome</keyword>
<dbReference type="InterPro" id="IPR013324">
    <property type="entry name" value="RNA_pol_sigma_r3/r4-like"/>
</dbReference>
<dbReference type="Pfam" id="PF08281">
    <property type="entry name" value="Sigma70_r4_2"/>
    <property type="match status" value="1"/>
</dbReference>
<dbReference type="InterPro" id="IPR007627">
    <property type="entry name" value="RNA_pol_sigma70_r2"/>
</dbReference>
<evidence type="ECO:0000313" key="8">
    <source>
        <dbReference type="Proteomes" id="UP000241421"/>
    </source>
</evidence>
<dbReference type="Pfam" id="PF04542">
    <property type="entry name" value="Sigma70_r2"/>
    <property type="match status" value="1"/>
</dbReference>
<organism evidence="7 8">
    <name type="scientific">Massilia glaciei</name>
    <dbReference type="NCBI Taxonomy" id="1524097"/>
    <lineage>
        <taxon>Bacteria</taxon>
        <taxon>Pseudomonadati</taxon>
        <taxon>Pseudomonadota</taxon>
        <taxon>Betaproteobacteria</taxon>
        <taxon>Burkholderiales</taxon>
        <taxon>Oxalobacteraceae</taxon>
        <taxon>Telluria group</taxon>
        <taxon>Massilia</taxon>
    </lineage>
</organism>
<dbReference type="GO" id="GO:0003677">
    <property type="term" value="F:DNA binding"/>
    <property type="evidence" value="ECO:0007669"/>
    <property type="project" value="InterPro"/>
</dbReference>
<dbReference type="OrthoDB" id="9784272at2"/>
<dbReference type="GO" id="GO:0016987">
    <property type="term" value="F:sigma factor activity"/>
    <property type="evidence" value="ECO:0007669"/>
    <property type="project" value="UniProtKB-KW"/>
</dbReference>
<dbReference type="SUPFAM" id="SSF88659">
    <property type="entry name" value="Sigma3 and sigma4 domains of RNA polymerase sigma factors"/>
    <property type="match status" value="1"/>
</dbReference>
<proteinExistence type="inferred from homology"/>
<dbReference type="AlphaFoldDB" id="A0A2U2HHN5"/>
<keyword evidence="2" id="KW-0805">Transcription regulation</keyword>
<comment type="caution">
    <text evidence="7">The sequence shown here is derived from an EMBL/GenBank/DDBJ whole genome shotgun (WGS) entry which is preliminary data.</text>
</comment>
<evidence type="ECO:0000256" key="1">
    <source>
        <dbReference type="ARBA" id="ARBA00010641"/>
    </source>
</evidence>
<name>A0A2U2HHN5_9BURK</name>
<gene>
    <name evidence="7" type="ORF">C7C56_017885</name>
</gene>
<evidence type="ECO:0000259" key="6">
    <source>
        <dbReference type="Pfam" id="PF08281"/>
    </source>
</evidence>
<dbReference type="InterPro" id="IPR013249">
    <property type="entry name" value="RNA_pol_sigma70_r4_t2"/>
</dbReference>
<dbReference type="InterPro" id="IPR039425">
    <property type="entry name" value="RNA_pol_sigma-70-like"/>
</dbReference>
<accession>A0A2U2HHN5</accession>
<evidence type="ECO:0000256" key="3">
    <source>
        <dbReference type="ARBA" id="ARBA00023082"/>
    </source>
</evidence>
<dbReference type="InterPro" id="IPR014284">
    <property type="entry name" value="RNA_pol_sigma-70_dom"/>
</dbReference>
<dbReference type="CDD" id="cd06171">
    <property type="entry name" value="Sigma70_r4"/>
    <property type="match status" value="1"/>
</dbReference>
<feature type="domain" description="RNA polymerase sigma factor 70 region 4 type 2" evidence="6">
    <location>
        <begin position="140"/>
        <end position="186"/>
    </location>
</feature>
<dbReference type="GO" id="GO:0006352">
    <property type="term" value="P:DNA-templated transcription initiation"/>
    <property type="evidence" value="ECO:0007669"/>
    <property type="project" value="InterPro"/>
</dbReference>
<keyword evidence="4" id="KW-0804">Transcription</keyword>
<evidence type="ECO:0000256" key="2">
    <source>
        <dbReference type="ARBA" id="ARBA00023015"/>
    </source>
</evidence>
<evidence type="ECO:0000256" key="4">
    <source>
        <dbReference type="ARBA" id="ARBA00023163"/>
    </source>
</evidence>
<dbReference type="SUPFAM" id="SSF88946">
    <property type="entry name" value="Sigma2 domain of RNA polymerase sigma factors"/>
    <property type="match status" value="1"/>
</dbReference>
<dbReference type="EMBL" id="PXWF02000255">
    <property type="protein sequence ID" value="PWF45414.1"/>
    <property type="molecule type" value="Genomic_DNA"/>
</dbReference>
<dbReference type="PANTHER" id="PTHR43133:SF62">
    <property type="entry name" value="RNA POLYMERASE SIGMA FACTOR SIGZ"/>
    <property type="match status" value="1"/>
</dbReference>
<dbReference type="InterPro" id="IPR013325">
    <property type="entry name" value="RNA_pol_sigma_r2"/>
</dbReference>
<protein>
    <submittedName>
        <fullName evidence="7">RNA polymerase subunit sigma</fullName>
    </submittedName>
</protein>
<dbReference type="Gene3D" id="1.10.10.10">
    <property type="entry name" value="Winged helix-like DNA-binding domain superfamily/Winged helix DNA-binding domain"/>
    <property type="match status" value="1"/>
</dbReference>
<dbReference type="PANTHER" id="PTHR43133">
    <property type="entry name" value="RNA POLYMERASE ECF-TYPE SIGMA FACTO"/>
    <property type="match status" value="1"/>
</dbReference>
<dbReference type="Proteomes" id="UP000241421">
    <property type="component" value="Unassembled WGS sequence"/>
</dbReference>
<evidence type="ECO:0000259" key="5">
    <source>
        <dbReference type="Pfam" id="PF04542"/>
    </source>
</evidence>